<organism evidence="2 3">
    <name type="scientific">Streptomyces canus</name>
    <dbReference type="NCBI Taxonomy" id="58343"/>
    <lineage>
        <taxon>Bacteria</taxon>
        <taxon>Bacillati</taxon>
        <taxon>Actinomycetota</taxon>
        <taxon>Actinomycetes</taxon>
        <taxon>Kitasatosporales</taxon>
        <taxon>Streptomycetaceae</taxon>
        <taxon>Streptomyces</taxon>
        <taxon>Streptomyces aurantiacus group</taxon>
    </lineage>
</organism>
<comment type="caution">
    <text evidence="2">The sequence shown here is derived from an EMBL/GenBank/DDBJ whole genome shotgun (WGS) entry which is preliminary data.</text>
</comment>
<dbReference type="AlphaFoldDB" id="A0AAW8F679"/>
<accession>A0AAW8F679</accession>
<protein>
    <submittedName>
        <fullName evidence="2">Uncharacterized protein</fullName>
    </submittedName>
</protein>
<name>A0AAW8F679_9ACTN</name>
<gene>
    <name evidence="2" type="ORF">QFZ22_001642</name>
</gene>
<evidence type="ECO:0000256" key="1">
    <source>
        <dbReference type="SAM" id="MobiDB-lite"/>
    </source>
</evidence>
<feature type="region of interest" description="Disordered" evidence="1">
    <location>
        <begin position="29"/>
        <end position="58"/>
    </location>
</feature>
<sequence>MFLGAKSPQGELTAGTSTDPVLVREAGTDRCGERSGTSVDACRAGPTSSPAHDGPAPRWSALHEALPHIRKEISQ</sequence>
<proteinExistence type="predicted"/>
<evidence type="ECO:0000313" key="3">
    <source>
        <dbReference type="Proteomes" id="UP001234216"/>
    </source>
</evidence>
<dbReference type="Proteomes" id="UP001234216">
    <property type="component" value="Unassembled WGS sequence"/>
</dbReference>
<evidence type="ECO:0000313" key="2">
    <source>
        <dbReference type="EMBL" id="MDQ0905657.1"/>
    </source>
</evidence>
<dbReference type="EMBL" id="JAUSZV010000005">
    <property type="protein sequence ID" value="MDQ0905657.1"/>
    <property type="molecule type" value="Genomic_DNA"/>
</dbReference>
<reference evidence="2" key="1">
    <citation type="submission" date="2023-07" db="EMBL/GenBank/DDBJ databases">
        <title>Comparative genomics of wheat-associated soil bacteria to identify genetic determinants of phenazine resistance.</title>
        <authorList>
            <person name="Mouncey N."/>
        </authorList>
    </citation>
    <scope>NUCLEOTIDE SEQUENCE</scope>
    <source>
        <strain evidence="2">V4I22</strain>
    </source>
</reference>